<gene>
    <name evidence="6" type="ORF">F892_00972</name>
</gene>
<feature type="domain" description="HTH lysR-type" evidence="5">
    <location>
        <begin position="42"/>
        <end position="99"/>
    </location>
</feature>
<dbReference type="InterPro" id="IPR000847">
    <property type="entry name" value="LysR_HTH_N"/>
</dbReference>
<keyword evidence="3" id="KW-0238">DNA-binding</keyword>
<evidence type="ECO:0000313" key="7">
    <source>
        <dbReference type="Proteomes" id="UP000013173"/>
    </source>
</evidence>
<name>N9NL38_9GAMM</name>
<reference evidence="6 7" key="1">
    <citation type="submission" date="2013-02" db="EMBL/GenBank/DDBJ databases">
        <title>The Genome Sequence of Acinetobacter sp. NIPH 2168.</title>
        <authorList>
            <consortium name="The Broad Institute Genome Sequencing Platform"/>
            <consortium name="The Broad Institute Genome Sequencing Center for Infectious Disease"/>
            <person name="Cerqueira G."/>
            <person name="Feldgarden M."/>
            <person name="Courvalin P."/>
            <person name="Perichon B."/>
            <person name="Grillot-Courvalin C."/>
            <person name="Clermont D."/>
            <person name="Rocha E."/>
            <person name="Yoon E.-J."/>
            <person name="Nemec A."/>
            <person name="Walker B."/>
            <person name="Young S.K."/>
            <person name="Zeng Q."/>
            <person name="Gargeya S."/>
            <person name="Fitzgerald M."/>
            <person name="Haas B."/>
            <person name="Abouelleil A."/>
            <person name="Alvarado L."/>
            <person name="Arachchi H.M."/>
            <person name="Berlin A.M."/>
            <person name="Chapman S.B."/>
            <person name="Dewar J."/>
            <person name="Goldberg J."/>
            <person name="Griggs A."/>
            <person name="Gujja S."/>
            <person name="Hansen M."/>
            <person name="Howarth C."/>
            <person name="Imamovic A."/>
            <person name="Larimer J."/>
            <person name="McCowan C."/>
            <person name="Murphy C."/>
            <person name="Neiman D."/>
            <person name="Pearson M."/>
            <person name="Priest M."/>
            <person name="Roberts A."/>
            <person name="Saif S."/>
            <person name="Shea T."/>
            <person name="Sisk P."/>
            <person name="Sykes S."/>
            <person name="Wortman J."/>
            <person name="Nusbaum C."/>
            <person name="Birren B."/>
        </authorList>
    </citation>
    <scope>NUCLEOTIDE SEQUENCE [LARGE SCALE GENOMIC DNA]</scope>
    <source>
        <strain evidence="6 7">NIPH 2168</strain>
    </source>
</reference>
<dbReference type="InterPro" id="IPR005119">
    <property type="entry name" value="LysR_subst-bd"/>
</dbReference>
<sequence>MNASSHENKISIHSLKDYRIELEIFLKQHIMDDLDSFFSSRVKFKNLKILSLLEQHKSLTKVAQMMHMTTSAVSKALAEIEANYGEQLFRREVGQLVALPECLILIDSYLKIEAQLREGHDRIASLRGARASKISIGIHAPSLENALANAIVRFKQISPETEISIKAGDKTSLLSYLRAGEIDLAICRAEVDDLEHDLRAILLHEHQLILIASHHLNIPAEHKDLKDLLDYPWCLTAPSCPVRQCFDANLVARGLKQPKNLIEVDNPPHLILNIMEKYPSITITSSNLARLLHKNNNLQILNRELSFTIKPQIIIWNSRIPLNSNVRKLRDLICYESR</sequence>
<keyword evidence="4" id="KW-0804">Transcription</keyword>
<dbReference type="GO" id="GO:0003700">
    <property type="term" value="F:DNA-binding transcription factor activity"/>
    <property type="evidence" value="ECO:0007669"/>
    <property type="project" value="InterPro"/>
</dbReference>
<keyword evidence="7" id="KW-1185">Reference proteome</keyword>
<dbReference type="Gene3D" id="1.10.10.10">
    <property type="entry name" value="Winged helix-like DNA-binding domain superfamily/Winged helix DNA-binding domain"/>
    <property type="match status" value="1"/>
</dbReference>
<evidence type="ECO:0000256" key="2">
    <source>
        <dbReference type="ARBA" id="ARBA00023015"/>
    </source>
</evidence>
<accession>N9NL38</accession>
<dbReference type="Pfam" id="PF00126">
    <property type="entry name" value="HTH_1"/>
    <property type="match status" value="1"/>
</dbReference>
<dbReference type="PATRIC" id="fig|1217706.3.peg.926"/>
<dbReference type="Gene3D" id="3.40.190.290">
    <property type="match status" value="1"/>
</dbReference>
<dbReference type="PANTHER" id="PTHR30126">
    <property type="entry name" value="HTH-TYPE TRANSCRIPTIONAL REGULATOR"/>
    <property type="match status" value="1"/>
</dbReference>
<evidence type="ECO:0000256" key="4">
    <source>
        <dbReference type="ARBA" id="ARBA00023163"/>
    </source>
</evidence>
<proteinExistence type="inferred from homology"/>
<dbReference type="Proteomes" id="UP000013173">
    <property type="component" value="Unassembled WGS sequence"/>
</dbReference>
<protein>
    <recommendedName>
        <fullName evidence="5">HTH lysR-type domain-containing protein</fullName>
    </recommendedName>
</protein>
<dbReference type="PANTHER" id="PTHR30126:SF40">
    <property type="entry name" value="HTH-TYPE TRANSCRIPTIONAL REGULATOR GLTR"/>
    <property type="match status" value="1"/>
</dbReference>
<dbReference type="Pfam" id="PF03466">
    <property type="entry name" value="LysR_substrate"/>
    <property type="match status" value="1"/>
</dbReference>
<dbReference type="HOGENOM" id="CLU_039613_6_0_6"/>
<dbReference type="AlphaFoldDB" id="N9NL38"/>
<comment type="similarity">
    <text evidence="1">Belongs to the LysR transcriptional regulatory family.</text>
</comment>
<organism evidence="6 7">
    <name type="scientific">Acinetobacter vivianii</name>
    <dbReference type="NCBI Taxonomy" id="1776742"/>
    <lineage>
        <taxon>Bacteria</taxon>
        <taxon>Pseudomonadati</taxon>
        <taxon>Pseudomonadota</taxon>
        <taxon>Gammaproteobacteria</taxon>
        <taxon>Moraxellales</taxon>
        <taxon>Moraxellaceae</taxon>
        <taxon>Acinetobacter</taxon>
    </lineage>
</organism>
<dbReference type="InterPro" id="IPR036390">
    <property type="entry name" value="WH_DNA-bd_sf"/>
</dbReference>
<evidence type="ECO:0000313" key="6">
    <source>
        <dbReference type="EMBL" id="ENX21734.1"/>
    </source>
</evidence>
<dbReference type="EMBL" id="APRW01000009">
    <property type="protein sequence ID" value="ENX21734.1"/>
    <property type="molecule type" value="Genomic_DNA"/>
</dbReference>
<dbReference type="SUPFAM" id="SSF53850">
    <property type="entry name" value="Periplasmic binding protein-like II"/>
    <property type="match status" value="1"/>
</dbReference>
<comment type="caution">
    <text evidence="6">The sequence shown here is derived from an EMBL/GenBank/DDBJ whole genome shotgun (WGS) entry which is preliminary data.</text>
</comment>
<dbReference type="SUPFAM" id="SSF46785">
    <property type="entry name" value="Winged helix' DNA-binding domain"/>
    <property type="match status" value="1"/>
</dbReference>
<evidence type="ECO:0000259" key="5">
    <source>
        <dbReference type="PROSITE" id="PS50931"/>
    </source>
</evidence>
<dbReference type="PROSITE" id="PS50931">
    <property type="entry name" value="HTH_LYSR"/>
    <property type="match status" value="1"/>
</dbReference>
<dbReference type="GO" id="GO:0000976">
    <property type="term" value="F:transcription cis-regulatory region binding"/>
    <property type="evidence" value="ECO:0007669"/>
    <property type="project" value="TreeGrafter"/>
</dbReference>
<evidence type="ECO:0000256" key="3">
    <source>
        <dbReference type="ARBA" id="ARBA00023125"/>
    </source>
</evidence>
<dbReference type="InterPro" id="IPR036388">
    <property type="entry name" value="WH-like_DNA-bd_sf"/>
</dbReference>
<keyword evidence="2" id="KW-0805">Transcription regulation</keyword>
<evidence type="ECO:0000256" key="1">
    <source>
        <dbReference type="ARBA" id="ARBA00009437"/>
    </source>
</evidence>